<feature type="coiled-coil region" evidence="2">
    <location>
        <begin position="203"/>
        <end position="230"/>
    </location>
</feature>
<dbReference type="PANTHER" id="PTHR30469:SF29">
    <property type="entry name" value="BLR2860 PROTEIN"/>
    <property type="match status" value="1"/>
</dbReference>
<dbReference type="InterPro" id="IPR006143">
    <property type="entry name" value="RND_pump_MFP"/>
</dbReference>
<dbReference type="STRING" id="282199.GCA_001049735_00159"/>
<dbReference type="Gene3D" id="2.40.30.170">
    <property type="match status" value="1"/>
</dbReference>
<dbReference type="Proteomes" id="UP000048949">
    <property type="component" value="Unassembled WGS sequence"/>
</dbReference>
<dbReference type="GO" id="GO:1990281">
    <property type="term" value="C:efflux pump complex"/>
    <property type="evidence" value="ECO:0007669"/>
    <property type="project" value="TreeGrafter"/>
</dbReference>
<proteinExistence type="inferred from homology"/>
<keyword evidence="5" id="KW-1185">Reference proteome</keyword>
<sequence>MKIFPILTALLVSAFLYGLVFERDALMAIAQNSGAEMEATDTSDAVQRMSVVAMASAAQTIDSAVIVRGQTEAVRQLTVRSETSGLVINTPLRKGAFVEEGAEMCVLNPGTSQVRLAEALARLAEAKANLPSANSRLPEARARLREAQARVEEAKINQNAARTLAADGYASDTRVAAAQANLESALAAVTSATAGIQSAEGGMQSAQAAVQSAQAAVENAEREISKLTISAPFAGLLESDTAELGALLQPGAACATLIQLDPIKLVGFVPETQVDRITVGAVGGARLTGEREVRGRVTFLSRSADPLTRTFRVELEVPNTDLSIRDGQTVEIAIASDGADAHLLPGSALTLDDQGRLGVRVAEDGIARFVPVSLIRDTMDGVWVNGLPTTADVIVVGQEYVTDGVPVDVTMRGVN</sequence>
<comment type="similarity">
    <text evidence="1">Belongs to the membrane fusion protein (MFP) (TC 8.A.1) family.</text>
</comment>
<feature type="domain" description="CusB-like beta-barrel" evidence="3">
    <location>
        <begin position="269"/>
        <end position="336"/>
    </location>
</feature>
<dbReference type="Gene3D" id="2.40.50.100">
    <property type="match status" value="2"/>
</dbReference>
<dbReference type="GO" id="GO:0015562">
    <property type="term" value="F:efflux transmembrane transporter activity"/>
    <property type="evidence" value="ECO:0007669"/>
    <property type="project" value="TreeGrafter"/>
</dbReference>
<feature type="coiled-coil region" evidence="2">
    <location>
        <begin position="116"/>
        <end position="164"/>
    </location>
</feature>
<gene>
    <name evidence="4" type="primary">bepF</name>
    <name evidence="4" type="ORF">NIG5292_00159</name>
</gene>
<dbReference type="PANTHER" id="PTHR30469">
    <property type="entry name" value="MULTIDRUG RESISTANCE PROTEIN MDTA"/>
    <property type="match status" value="1"/>
</dbReference>
<dbReference type="AlphaFoldDB" id="A0A0U1NHD8"/>
<evidence type="ECO:0000259" key="3">
    <source>
        <dbReference type="Pfam" id="PF25954"/>
    </source>
</evidence>
<accession>A0A0U1NHD8</accession>
<dbReference type="OrthoDB" id="9806939at2"/>
<dbReference type="NCBIfam" id="TIGR01730">
    <property type="entry name" value="RND_mfp"/>
    <property type="match status" value="1"/>
</dbReference>
<keyword evidence="2" id="KW-0175">Coiled coil</keyword>
<dbReference type="Gene3D" id="1.10.287.470">
    <property type="entry name" value="Helix hairpin bin"/>
    <property type="match status" value="2"/>
</dbReference>
<evidence type="ECO:0000256" key="1">
    <source>
        <dbReference type="ARBA" id="ARBA00009477"/>
    </source>
</evidence>
<name>A0A0U1NHD8_9RHOB</name>
<dbReference type="RefSeq" id="WP_048597434.1">
    <property type="nucleotide sequence ID" value="NZ_CBFHGK010000003.1"/>
</dbReference>
<dbReference type="SUPFAM" id="SSF111369">
    <property type="entry name" value="HlyD-like secretion proteins"/>
    <property type="match status" value="1"/>
</dbReference>
<reference evidence="4 5" key="1">
    <citation type="submission" date="2015-04" db="EMBL/GenBank/DDBJ databases">
        <authorList>
            <person name="Syromyatnikov M.Y."/>
            <person name="Popov V.N."/>
        </authorList>
    </citation>
    <scope>NUCLEOTIDE SEQUENCE [LARGE SCALE GENOMIC DNA]</scope>
    <source>
        <strain evidence="4 5">CECT 5292</strain>
    </source>
</reference>
<dbReference type="InterPro" id="IPR058792">
    <property type="entry name" value="Beta-barrel_RND_2"/>
</dbReference>
<dbReference type="Pfam" id="PF25954">
    <property type="entry name" value="Beta-barrel_RND_2"/>
    <property type="match status" value="1"/>
</dbReference>
<organism evidence="4 5">
    <name type="scientific">Nereida ignava</name>
    <dbReference type="NCBI Taxonomy" id="282199"/>
    <lineage>
        <taxon>Bacteria</taxon>
        <taxon>Pseudomonadati</taxon>
        <taxon>Pseudomonadota</taxon>
        <taxon>Alphaproteobacteria</taxon>
        <taxon>Rhodobacterales</taxon>
        <taxon>Roseobacteraceae</taxon>
        <taxon>Nereida</taxon>
    </lineage>
</organism>
<dbReference type="Gene3D" id="2.40.420.20">
    <property type="match status" value="1"/>
</dbReference>
<dbReference type="EMBL" id="CVQV01000002">
    <property type="protein sequence ID" value="CRK74134.1"/>
    <property type="molecule type" value="Genomic_DNA"/>
</dbReference>
<protein>
    <submittedName>
        <fullName evidence="4">Efflux pump periplasmic linker BepF</fullName>
    </submittedName>
</protein>
<evidence type="ECO:0000313" key="5">
    <source>
        <dbReference type="Proteomes" id="UP000048949"/>
    </source>
</evidence>
<evidence type="ECO:0000313" key="4">
    <source>
        <dbReference type="EMBL" id="CRK74134.1"/>
    </source>
</evidence>
<evidence type="ECO:0000256" key="2">
    <source>
        <dbReference type="SAM" id="Coils"/>
    </source>
</evidence>